<evidence type="ECO:0000313" key="2">
    <source>
        <dbReference type="EMBL" id="ATQ43318.1"/>
    </source>
</evidence>
<accession>A0A2D2AZ74</accession>
<evidence type="ECO:0000313" key="3">
    <source>
        <dbReference type="Proteomes" id="UP000228945"/>
    </source>
</evidence>
<dbReference type="Pfam" id="PF13531">
    <property type="entry name" value="SBP_bac_11"/>
    <property type="match status" value="1"/>
</dbReference>
<gene>
    <name evidence="2" type="ORF">CSW64_13270</name>
</gene>
<evidence type="ECO:0000256" key="1">
    <source>
        <dbReference type="ARBA" id="ARBA00022729"/>
    </source>
</evidence>
<dbReference type="GO" id="GO:0030288">
    <property type="term" value="C:outer membrane-bounded periplasmic space"/>
    <property type="evidence" value="ECO:0007669"/>
    <property type="project" value="TreeGrafter"/>
</dbReference>
<dbReference type="OrthoDB" id="8673316at2"/>
<keyword evidence="1" id="KW-0732">Signal</keyword>
<proteinExistence type="predicted"/>
<keyword evidence="3" id="KW-1185">Reference proteome</keyword>
<dbReference type="SUPFAM" id="SSF53850">
    <property type="entry name" value="Periplasmic binding protein-like II"/>
    <property type="match status" value="1"/>
</dbReference>
<dbReference type="Gene3D" id="3.40.190.10">
    <property type="entry name" value="Periplasmic binding protein-like II"/>
    <property type="match status" value="2"/>
</dbReference>
<dbReference type="PANTHER" id="PTHR30006">
    <property type="entry name" value="THIAMINE-BINDING PERIPLASMIC PROTEIN-RELATED"/>
    <property type="match status" value="1"/>
</dbReference>
<sequence>MVQRGNQGDRGGSDIRRQLFDRVKPAAAWMGAVVITAFLAGCQPSTLGQATASPVVRRAQAEGRVVVYANTDMGGPVVAGFQRRYPQVRVTYRELTSSQIQSAVLAEAASSAPVADLVWSSSMDIQVKLINDGYAQTYKSPEARRLPRWAVWRNQGFGVTAEPVGFAYNSRLLPPDQVPRSHAELLASLRDDPERWQGRIALYDPEQSGVGFMYLSADLQKYPEAWTLMEAIAHSRPGLYVPGGTILSKVAKGEHLIAFNMNRSYADSWAARNDRGVVYQTPTDYHFTVSRVAFVTRAAPHPNAARLFLDYLMSPEGQAKLRESRLTPVIDAADGASPDGATPIRVGPALLANLDQARRDRVLREWRAMLAGEAADGASPPR</sequence>
<dbReference type="EMBL" id="CP024201">
    <property type="protein sequence ID" value="ATQ43318.1"/>
    <property type="molecule type" value="Genomic_DNA"/>
</dbReference>
<dbReference type="Proteomes" id="UP000228945">
    <property type="component" value="Chromosome"/>
</dbReference>
<dbReference type="KEGG" id="cmb:CSW64_13270"/>
<reference evidence="2 3" key="1">
    <citation type="submission" date="2017-10" db="EMBL/GenBank/DDBJ databases">
        <title>Genome sequence of Caulobacter mirabilis FWC38.</title>
        <authorList>
            <person name="Fiebig A."/>
            <person name="Crosson S."/>
        </authorList>
    </citation>
    <scope>NUCLEOTIDE SEQUENCE [LARGE SCALE GENOMIC DNA]</scope>
    <source>
        <strain evidence="2 3">FWC 38</strain>
    </source>
</reference>
<name>A0A2D2AZ74_9CAUL</name>
<dbReference type="AlphaFoldDB" id="A0A2D2AZ74"/>
<protein>
    <submittedName>
        <fullName evidence="2">Iron ABC transporter substrate-binding protein</fullName>
    </submittedName>
</protein>
<organism evidence="2 3">
    <name type="scientific">Caulobacter mirabilis</name>
    <dbReference type="NCBI Taxonomy" id="69666"/>
    <lineage>
        <taxon>Bacteria</taxon>
        <taxon>Pseudomonadati</taxon>
        <taxon>Pseudomonadota</taxon>
        <taxon>Alphaproteobacteria</taxon>
        <taxon>Caulobacterales</taxon>
        <taxon>Caulobacteraceae</taxon>
        <taxon>Caulobacter</taxon>
    </lineage>
</organism>
<dbReference type="PANTHER" id="PTHR30006:SF25">
    <property type="entry name" value="PHOSPHOGLYCERATE TRANSPORT REGULATORY PROTEIN PGTC"/>
    <property type="match status" value="1"/>
</dbReference>